<keyword evidence="3" id="KW-1185">Reference proteome</keyword>
<organism evidence="2 3">
    <name type="scientific">Nicotiana attenuata</name>
    <name type="common">Coyote tobacco</name>
    <dbReference type="NCBI Taxonomy" id="49451"/>
    <lineage>
        <taxon>Eukaryota</taxon>
        <taxon>Viridiplantae</taxon>
        <taxon>Streptophyta</taxon>
        <taxon>Embryophyta</taxon>
        <taxon>Tracheophyta</taxon>
        <taxon>Spermatophyta</taxon>
        <taxon>Magnoliopsida</taxon>
        <taxon>eudicotyledons</taxon>
        <taxon>Gunneridae</taxon>
        <taxon>Pentapetalae</taxon>
        <taxon>asterids</taxon>
        <taxon>lamiids</taxon>
        <taxon>Solanales</taxon>
        <taxon>Solanaceae</taxon>
        <taxon>Nicotianoideae</taxon>
        <taxon>Nicotianeae</taxon>
        <taxon>Nicotiana</taxon>
    </lineage>
</organism>
<accession>A0A1J6JDM1</accession>
<feature type="non-terminal residue" evidence="2">
    <location>
        <position position="1"/>
    </location>
</feature>
<evidence type="ECO:0000256" key="1">
    <source>
        <dbReference type="SAM" id="MobiDB-lite"/>
    </source>
</evidence>
<feature type="compositionally biased region" description="Polar residues" evidence="1">
    <location>
        <begin position="267"/>
        <end position="278"/>
    </location>
</feature>
<proteinExistence type="predicted"/>
<dbReference type="Proteomes" id="UP000187609">
    <property type="component" value="Unassembled WGS sequence"/>
</dbReference>
<feature type="compositionally biased region" description="Acidic residues" evidence="1">
    <location>
        <begin position="13"/>
        <end position="32"/>
    </location>
</feature>
<dbReference type="AlphaFoldDB" id="A0A1J6JDM1"/>
<dbReference type="EMBL" id="MJEQ01029287">
    <property type="protein sequence ID" value="OIT08875.1"/>
    <property type="molecule type" value="Genomic_DNA"/>
</dbReference>
<name>A0A1J6JDM1_NICAT</name>
<protein>
    <submittedName>
        <fullName evidence="2">Uncharacterized protein</fullName>
    </submittedName>
</protein>
<evidence type="ECO:0000313" key="3">
    <source>
        <dbReference type="Proteomes" id="UP000187609"/>
    </source>
</evidence>
<evidence type="ECO:0000313" key="2">
    <source>
        <dbReference type="EMBL" id="OIT08875.1"/>
    </source>
</evidence>
<comment type="caution">
    <text evidence="2">The sequence shown here is derived from an EMBL/GenBank/DDBJ whole genome shotgun (WGS) entry which is preliminary data.</text>
</comment>
<feature type="region of interest" description="Disordered" evidence="1">
    <location>
        <begin position="247"/>
        <end position="285"/>
    </location>
</feature>
<feature type="region of interest" description="Disordered" evidence="1">
    <location>
        <begin position="1"/>
        <end position="74"/>
    </location>
</feature>
<feature type="compositionally biased region" description="Polar residues" evidence="1">
    <location>
        <begin position="49"/>
        <end position="64"/>
    </location>
</feature>
<dbReference type="Gramene" id="OIT08875">
    <property type="protein sequence ID" value="OIT08875"/>
    <property type="gene ID" value="A4A49_44670"/>
</dbReference>
<feature type="compositionally biased region" description="Basic and acidic residues" evidence="1">
    <location>
        <begin position="247"/>
        <end position="266"/>
    </location>
</feature>
<feature type="non-terminal residue" evidence="2">
    <location>
        <position position="285"/>
    </location>
</feature>
<reference evidence="2" key="1">
    <citation type="submission" date="2016-11" db="EMBL/GenBank/DDBJ databases">
        <title>The genome of Nicotiana attenuata.</title>
        <authorList>
            <person name="Xu S."/>
            <person name="Brockmoeller T."/>
            <person name="Gaquerel E."/>
            <person name="Navarro A."/>
            <person name="Kuhl H."/>
            <person name="Gase K."/>
            <person name="Ling Z."/>
            <person name="Zhou W."/>
            <person name="Kreitzer C."/>
            <person name="Stanke M."/>
            <person name="Tang H."/>
            <person name="Lyons E."/>
            <person name="Pandey P."/>
            <person name="Pandey S.P."/>
            <person name="Timmermann B."/>
            <person name="Baldwin I.T."/>
        </authorList>
    </citation>
    <scope>NUCLEOTIDE SEQUENCE [LARGE SCALE GENOMIC DNA]</scope>
    <source>
        <strain evidence="2">UT</strain>
    </source>
</reference>
<sequence length="285" mass="31116">SEVFTRKTWANQIEEDEEDYADSLQDDSDEAADQFSSSPRSNEEAARVNNEQVSNSTNSASSKKGLSPNARAFVPSGQQKIATVGLRNSSNSKAIISAHDRALLDALDTPTPHKFALSAGAQLLQSSELHRNFRGHVNDQVKDQAVLVSTDVVGTAAASTKVLSSGKVLGNPTANHAKQEWMQTRRNKYQRDRRGYIIEEVKEKGDNKGKGKINEGTVVSNNKFRALEVEDATLEVEEITEPILTIEEGKVENNGKNKGKEQEKLNTNKAKGSPNPSANRIGKTD</sequence>
<gene>
    <name evidence="2" type="ORF">A4A49_44670</name>
</gene>